<evidence type="ECO:0000313" key="3">
    <source>
        <dbReference type="EnsemblMetazoa" id="ISCW020121-PA"/>
    </source>
</evidence>
<sequence length="228" mass="24230">MWPSPAGKRPSKATLTLPHPTFWEPRSPLNSPPLQHPTGPPGNLTVAEAELPVAVDPDSPPPVPVTSPTLRSEPTTPPPASSGLFPPLQRTTAPPPEHLLHRLPMWHTRDYGHLPDSPPPTVVSPELPSPLENELIRPLDLVLHDPQPVLVTIAGQPIVAVVQDVIEPPDLLLQALKAADVPMPLHVHPSPPASELSASDHPSSSSSLSSTETEEEDTWAAPSALSLG</sequence>
<gene>
    <name evidence="2" type="ORF">IscW_ISCW020121</name>
</gene>
<dbReference type="AlphaFoldDB" id="B7Q0H3"/>
<feature type="compositionally biased region" description="Pro residues" evidence="1">
    <location>
        <begin position="30"/>
        <end position="40"/>
    </location>
</feature>
<feature type="region of interest" description="Disordered" evidence="1">
    <location>
        <begin position="1"/>
        <end position="98"/>
    </location>
</feature>
<protein>
    <submittedName>
        <fullName evidence="2 3">Proline-rich cell wall protein, putative</fullName>
    </submittedName>
</protein>
<reference evidence="2 4" key="1">
    <citation type="submission" date="2008-03" db="EMBL/GenBank/DDBJ databases">
        <title>Annotation of Ixodes scapularis.</title>
        <authorList>
            <consortium name="Ixodes scapularis Genome Project Consortium"/>
            <person name="Caler E."/>
            <person name="Hannick L.I."/>
            <person name="Bidwell S."/>
            <person name="Joardar V."/>
            <person name="Thiagarajan M."/>
            <person name="Amedeo P."/>
            <person name="Galinsky K.J."/>
            <person name="Schobel S."/>
            <person name="Inman J."/>
            <person name="Hostetler J."/>
            <person name="Miller J."/>
            <person name="Hammond M."/>
            <person name="Megy K."/>
            <person name="Lawson D."/>
            <person name="Kodira C."/>
            <person name="Sutton G."/>
            <person name="Meyer J."/>
            <person name="Hill C.A."/>
            <person name="Birren B."/>
            <person name="Nene V."/>
            <person name="Collins F."/>
            <person name="Alarcon-Chaidez F."/>
            <person name="Wikel S."/>
            <person name="Strausberg R."/>
        </authorList>
    </citation>
    <scope>NUCLEOTIDE SEQUENCE [LARGE SCALE GENOMIC DNA]</scope>
    <source>
        <strain evidence="4">Wikel</strain>
        <strain evidence="2">Wikel colony</strain>
    </source>
</reference>
<evidence type="ECO:0000313" key="4">
    <source>
        <dbReference type="Proteomes" id="UP000001555"/>
    </source>
</evidence>
<dbReference type="PaxDb" id="6945-B7Q0H3"/>
<dbReference type="InParanoid" id="B7Q0H3"/>
<dbReference type="EMBL" id="ABJB011111438">
    <property type="status" value="NOT_ANNOTATED_CDS"/>
    <property type="molecule type" value="Genomic_DNA"/>
</dbReference>
<dbReference type="EMBL" id="DS832330">
    <property type="protein sequence ID" value="EEC12345.1"/>
    <property type="molecule type" value="Genomic_DNA"/>
</dbReference>
<dbReference type="Proteomes" id="UP000001555">
    <property type="component" value="Unassembled WGS sequence"/>
</dbReference>
<accession>B7Q0H3</accession>
<dbReference type="HOGENOM" id="CLU_1215943_0_0_1"/>
<evidence type="ECO:0000256" key="1">
    <source>
        <dbReference type="SAM" id="MobiDB-lite"/>
    </source>
</evidence>
<reference evidence="3" key="2">
    <citation type="submission" date="2020-05" db="UniProtKB">
        <authorList>
            <consortium name="EnsemblMetazoa"/>
        </authorList>
    </citation>
    <scope>IDENTIFICATION</scope>
    <source>
        <strain evidence="3">wikel</strain>
    </source>
</reference>
<dbReference type="VEuPathDB" id="VectorBase:ISCW020121"/>
<dbReference type="VEuPathDB" id="VectorBase:ISCI020121"/>
<organism>
    <name type="scientific">Ixodes scapularis</name>
    <name type="common">Black-legged tick</name>
    <name type="synonym">Deer tick</name>
    <dbReference type="NCBI Taxonomy" id="6945"/>
    <lineage>
        <taxon>Eukaryota</taxon>
        <taxon>Metazoa</taxon>
        <taxon>Ecdysozoa</taxon>
        <taxon>Arthropoda</taxon>
        <taxon>Chelicerata</taxon>
        <taxon>Arachnida</taxon>
        <taxon>Acari</taxon>
        <taxon>Parasitiformes</taxon>
        <taxon>Ixodida</taxon>
        <taxon>Ixodoidea</taxon>
        <taxon>Ixodidae</taxon>
        <taxon>Ixodinae</taxon>
        <taxon>Ixodes</taxon>
    </lineage>
</organism>
<keyword evidence="4" id="KW-1185">Reference proteome</keyword>
<dbReference type="EMBL" id="ABJB010192392">
    <property type="status" value="NOT_ANNOTATED_CDS"/>
    <property type="molecule type" value="Genomic_DNA"/>
</dbReference>
<feature type="region of interest" description="Disordered" evidence="1">
    <location>
        <begin position="186"/>
        <end position="228"/>
    </location>
</feature>
<proteinExistence type="predicted"/>
<dbReference type="EnsemblMetazoa" id="ISCW020121-RA">
    <property type="protein sequence ID" value="ISCW020121-PA"/>
    <property type="gene ID" value="ISCW020121"/>
</dbReference>
<feature type="compositionally biased region" description="Low complexity" evidence="1">
    <location>
        <begin position="193"/>
        <end position="211"/>
    </location>
</feature>
<evidence type="ECO:0000313" key="2">
    <source>
        <dbReference type="EMBL" id="EEC12345.1"/>
    </source>
</evidence>
<name>B7Q0H3_IXOSC</name>